<accession>A0AC35TIZ3</accession>
<name>A0AC35TIZ3_9BILA</name>
<evidence type="ECO:0000313" key="1">
    <source>
        <dbReference type="Proteomes" id="UP000095286"/>
    </source>
</evidence>
<reference evidence="2" key="1">
    <citation type="submission" date="2016-11" db="UniProtKB">
        <authorList>
            <consortium name="WormBaseParasite"/>
        </authorList>
    </citation>
    <scope>IDENTIFICATION</scope>
    <source>
        <strain evidence="2">KR3021</strain>
    </source>
</reference>
<dbReference type="WBParaSite" id="RSKR_0000114600.1">
    <property type="protein sequence ID" value="RSKR_0000114600.1"/>
    <property type="gene ID" value="RSKR_0000114600"/>
</dbReference>
<evidence type="ECO:0000313" key="2">
    <source>
        <dbReference type="WBParaSite" id="RSKR_0000114600.1"/>
    </source>
</evidence>
<dbReference type="Proteomes" id="UP000095286">
    <property type="component" value="Unplaced"/>
</dbReference>
<protein>
    <submittedName>
        <fullName evidence="2">C2H2-type domain-containing protein</fullName>
    </submittedName>
</protein>
<organism evidence="1 2">
    <name type="scientific">Rhabditophanes sp. KR3021</name>
    <dbReference type="NCBI Taxonomy" id="114890"/>
    <lineage>
        <taxon>Eukaryota</taxon>
        <taxon>Metazoa</taxon>
        <taxon>Ecdysozoa</taxon>
        <taxon>Nematoda</taxon>
        <taxon>Chromadorea</taxon>
        <taxon>Rhabditida</taxon>
        <taxon>Tylenchina</taxon>
        <taxon>Panagrolaimomorpha</taxon>
        <taxon>Strongyloidoidea</taxon>
        <taxon>Alloionematidae</taxon>
        <taxon>Rhabditophanes</taxon>
    </lineage>
</organism>
<sequence>MFTSSPTIPIMNFAQNTHQPTSTQQNNMFAALASATQASNSLLGNVGAPPAPYNANNLLAQFQFQHYFANLMQQTQGNMMAQAQGNMFQQFLNNNKLMGPAQQNNFGNLFGGRNLTPAANSEGRTSTDNNNDLSPPPAKKIHLDNDGTFACPICDERLRSNQEVKEHMAKEIVKLGEKVKAAKVGASLENIANFGPLDLDDESNKKKRELELVRIRLNREKRELPTIESRSSSAAEGSSSFVKQVVSSDCSASASRCSSSGALTSSGKSTGEGCSKYILNNIINQKKGHHCKRCMETVEFLVLSDPSLDPCCITCYKKKGGEEVVNEMSSETVTDVSSIASEPTVTKEADEPSNDLAL</sequence>
<proteinExistence type="predicted"/>